<accession>F4REE6</accession>
<feature type="active site" description="Proton acceptor" evidence="4">
    <location>
        <position position="358"/>
    </location>
</feature>
<dbReference type="InterPro" id="IPR020610">
    <property type="entry name" value="Thiolase_AS"/>
</dbReference>
<dbReference type="InParanoid" id="F4REE6"/>
<dbReference type="InterPro" id="IPR020615">
    <property type="entry name" value="Thiolase_acyl_enz_int_AS"/>
</dbReference>
<dbReference type="InterPro" id="IPR002155">
    <property type="entry name" value="Thiolase"/>
</dbReference>
<evidence type="ECO:0000256" key="1">
    <source>
        <dbReference type="ARBA" id="ARBA00010982"/>
    </source>
</evidence>
<dbReference type="InterPro" id="IPR016039">
    <property type="entry name" value="Thiolase-like"/>
</dbReference>
<dbReference type="KEGG" id="mlr:MELLADRAFT_47555"/>
<evidence type="ECO:0000313" key="9">
    <source>
        <dbReference type="Proteomes" id="UP000001072"/>
    </source>
</evidence>
<evidence type="ECO:0000259" key="6">
    <source>
        <dbReference type="Pfam" id="PF00108"/>
    </source>
</evidence>
<feature type="domain" description="Thiolase N-terminal" evidence="6">
    <location>
        <begin position="12"/>
        <end position="272"/>
    </location>
</feature>
<dbReference type="EMBL" id="GL883098">
    <property type="protein sequence ID" value="EGG09284.1"/>
    <property type="molecule type" value="Genomic_DNA"/>
</dbReference>
<dbReference type="RefSeq" id="XP_007407644.1">
    <property type="nucleotide sequence ID" value="XM_007407582.1"/>
</dbReference>
<dbReference type="Gene3D" id="3.40.47.10">
    <property type="match status" value="2"/>
</dbReference>
<evidence type="ECO:0000256" key="3">
    <source>
        <dbReference type="ARBA" id="ARBA00023315"/>
    </source>
</evidence>
<proteinExistence type="inferred from homology"/>
<dbReference type="STRING" id="747676.F4REE6"/>
<dbReference type="PANTHER" id="PTHR18919">
    <property type="entry name" value="ACETYL-COA C-ACYLTRANSFERASE"/>
    <property type="match status" value="1"/>
</dbReference>
<dbReference type="SUPFAM" id="SSF53901">
    <property type="entry name" value="Thiolase-like"/>
    <property type="match status" value="2"/>
</dbReference>
<dbReference type="GeneID" id="18928445"/>
<dbReference type="PROSITE" id="PS00737">
    <property type="entry name" value="THIOLASE_2"/>
    <property type="match status" value="1"/>
</dbReference>
<feature type="domain" description="Thiolase C-terminal" evidence="7">
    <location>
        <begin position="279"/>
        <end position="401"/>
    </location>
</feature>
<dbReference type="eggNOG" id="KOG1391">
    <property type="taxonomic scope" value="Eukaryota"/>
</dbReference>
<organism evidence="9">
    <name type="scientific">Melampsora larici-populina (strain 98AG31 / pathotype 3-4-7)</name>
    <name type="common">Poplar leaf rust fungus</name>
    <dbReference type="NCBI Taxonomy" id="747676"/>
    <lineage>
        <taxon>Eukaryota</taxon>
        <taxon>Fungi</taxon>
        <taxon>Dikarya</taxon>
        <taxon>Basidiomycota</taxon>
        <taxon>Pucciniomycotina</taxon>
        <taxon>Pucciniomycetes</taxon>
        <taxon>Pucciniales</taxon>
        <taxon>Melampsoraceae</taxon>
        <taxon>Melampsora</taxon>
    </lineage>
</organism>
<evidence type="ECO:0000259" key="7">
    <source>
        <dbReference type="Pfam" id="PF02803"/>
    </source>
</evidence>
<dbReference type="PANTHER" id="PTHR18919:SF107">
    <property type="entry name" value="ACETYL-COA ACETYLTRANSFERASE, CYTOSOLIC"/>
    <property type="match status" value="1"/>
</dbReference>
<dbReference type="PROSITE" id="PS00098">
    <property type="entry name" value="THIOLASE_1"/>
    <property type="match status" value="1"/>
</dbReference>
<evidence type="ECO:0000256" key="5">
    <source>
        <dbReference type="RuleBase" id="RU003557"/>
    </source>
</evidence>
<keyword evidence="9" id="KW-1185">Reference proteome</keyword>
<dbReference type="PIRSF" id="PIRSF000429">
    <property type="entry name" value="Ac-CoA_Ac_transf"/>
    <property type="match status" value="1"/>
</dbReference>
<dbReference type="HOGENOM" id="CLU_031026_0_0_1"/>
<feature type="active site" description="Acyl-thioester intermediate" evidence="4">
    <location>
        <position position="97"/>
    </location>
</feature>
<gene>
    <name evidence="8" type="ORF">MELLADRAFT_47555</name>
</gene>
<dbReference type="GO" id="GO:0003985">
    <property type="term" value="F:acetyl-CoA C-acetyltransferase activity"/>
    <property type="evidence" value="ECO:0007669"/>
    <property type="project" value="TreeGrafter"/>
</dbReference>
<dbReference type="NCBIfam" id="TIGR01930">
    <property type="entry name" value="AcCoA-C-Actrans"/>
    <property type="match status" value="1"/>
</dbReference>
<dbReference type="GO" id="GO:0006635">
    <property type="term" value="P:fatty acid beta-oxidation"/>
    <property type="evidence" value="ECO:0007669"/>
    <property type="project" value="TreeGrafter"/>
</dbReference>
<sequence>MTSSIQLQKTAFILSSKRTPFGAFGGSLKSHNAAQLGGISAKAVLESANLPKGISPDSVIFGNVLYSDPSGPYLARHVSHHANLPVTIPALTVNRLCGSGFESLVRATQEIALGESSLVLTGGTDNMSLSPYTLSGSSRFGNKYGIDLSLQDSLSHSLIDRFPKPTPMGITAENLAEKYGITRQDCDNYAIQSQERWAAGKSSGAFDKEITPIELTSRKGKIIFDTDEHPRTPTIESLSRLSPVFKPDGVVTAANASGICDGASANLVASEDFINQHSLTPLARIVSYHIVGVEPSLMGIGPVDAVKGALKKAGLGIGQIDMFDVNEAFAAQWLAVAKELDLPNDRSNMFGGAIALGHPLAASGARILNNLSHNLQRLNKRYGLGAACIGGGQGIAVIIERC</sequence>
<dbReference type="PROSITE" id="PS00099">
    <property type="entry name" value="THIOLASE_3"/>
    <property type="match status" value="1"/>
</dbReference>
<keyword evidence="2 5" id="KW-0808">Transferase</keyword>
<dbReference type="Pfam" id="PF02803">
    <property type="entry name" value="Thiolase_C"/>
    <property type="match status" value="1"/>
</dbReference>
<dbReference type="AlphaFoldDB" id="F4REE6"/>
<dbReference type="CDD" id="cd00751">
    <property type="entry name" value="thiolase"/>
    <property type="match status" value="1"/>
</dbReference>
<dbReference type="OrthoDB" id="5404651at2759"/>
<reference evidence="9" key="1">
    <citation type="journal article" date="2011" name="Proc. Natl. Acad. Sci. U.S.A.">
        <title>Obligate biotrophy features unraveled by the genomic analysis of rust fungi.</title>
        <authorList>
            <person name="Duplessis S."/>
            <person name="Cuomo C.A."/>
            <person name="Lin Y.-C."/>
            <person name="Aerts A."/>
            <person name="Tisserant E."/>
            <person name="Veneault-Fourrey C."/>
            <person name="Joly D.L."/>
            <person name="Hacquard S."/>
            <person name="Amselem J."/>
            <person name="Cantarel B.L."/>
            <person name="Chiu R."/>
            <person name="Coutinho P.M."/>
            <person name="Feau N."/>
            <person name="Field M."/>
            <person name="Frey P."/>
            <person name="Gelhaye E."/>
            <person name="Goldberg J."/>
            <person name="Grabherr M.G."/>
            <person name="Kodira C.D."/>
            <person name="Kohler A."/>
            <person name="Kuees U."/>
            <person name="Lindquist E.A."/>
            <person name="Lucas S.M."/>
            <person name="Mago R."/>
            <person name="Mauceli E."/>
            <person name="Morin E."/>
            <person name="Murat C."/>
            <person name="Pangilinan J.L."/>
            <person name="Park R."/>
            <person name="Pearson M."/>
            <person name="Quesneville H."/>
            <person name="Rouhier N."/>
            <person name="Sakthikumar S."/>
            <person name="Salamov A.A."/>
            <person name="Schmutz J."/>
            <person name="Selles B."/>
            <person name="Shapiro H."/>
            <person name="Tanguay P."/>
            <person name="Tuskan G.A."/>
            <person name="Henrissat B."/>
            <person name="Van de Peer Y."/>
            <person name="Rouze P."/>
            <person name="Ellis J.G."/>
            <person name="Dodds P.N."/>
            <person name="Schein J.E."/>
            <person name="Zhong S."/>
            <person name="Hamelin R.C."/>
            <person name="Grigoriev I.V."/>
            <person name="Szabo L.J."/>
            <person name="Martin F."/>
        </authorList>
    </citation>
    <scope>NUCLEOTIDE SEQUENCE [LARGE SCALE GENOMIC DNA]</scope>
    <source>
        <strain evidence="9">98AG31 / pathotype 3-4-7</strain>
    </source>
</reference>
<dbReference type="GO" id="GO:0005739">
    <property type="term" value="C:mitochondrion"/>
    <property type="evidence" value="ECO:0007669"/>
    <property type="project" value="TreeGrafter"/>
</dbReference>
<dbReference type="InterPro" id="IPR020617">
    <property type="entry name" value="Thiolase_C"/>
</dbReference>
<dbReference type="VEuPathDB" id="FungiDB:MELLADRAFT_47555"/>
<feature type="active site" description="Proton acceptor" evidence="4">
    <location>
        <position position="388"/>
    </location>
</feature>
<protein>
    <submittedName>
        <fullName evidence="8">Uncharacterized protein</fullName>
    </submittedName>
</protein>
<evidence type="ECO:0000256" key="2">
    <source>
        <dbReference type="ARBA" id="ARBA00022679"/>
    </source>
</evidence>
<evidence type="ECO:0000313" key="8">
    <source>
        <dbReference type="EMBL" id="EGG09284.1"/>
    </source>
</evidence>
<comment type="similarity">
    <text evidence="1 5">Belongs to the thiolase-like superfamily. Thiolase family.</text>
</comment>
<dbReference type="InterPro" id="IPR020613">
    <property type="entry name" value="Thiolase_CS"/>
</dbReference>
<dbReference type="Pfam" id="PF00108">
    <property type="entry name" value="Thiolase_N"/>
    <property type="match status" value="1"/>
</dbReference>
<name>F4REE6_MELLP</name>
<dbReference type="Proteomes" id="UP000001072">
    <property type="component" value="Unassembled WGS sequence"/>
</dbReference>
<dbReference type="InterPro" id="IPR020616">
    <property type="entry name" value="Thiolase_N"/>
</dbReference>
<dbReference type="FunFam" id="3.40.47.10:FF:000010">
    <property type="entry name" value="Acetyl-CoA acetyltransferase (Thiolase)"/>
    <property type="match status" value="1"/>
</dbReference>
<evidence type="ECO:0000256" key="4">
    <source>
        <dbReference type="PIRSR" id="PIRSR000429-1"/>
    </source>
</evidence>
<keyword evidence="3 5" id="KW-0012">Acyltransferase</keyword>